<reference evidence="1" key="1">
    <citation type="journal article" date="2021" name="Proc. Natl. Acad. Sci. U.S.A.">
        <title>A Catalog of Tens of Thousands of Viruses from Human Metagenomes Reveals Hidden Associations with Chronic Diseases.</title>
        <authorList>
            <person name="Tisza M.J."/>
            <person name="Buck C.B."/>
        </authorList>
    </citation>
    <scope>NUCLEOTIDE SEQUENCE</scope>
    <source>
        <strain evidence="1">Ctx322</strain>
    </source>
</reference>
<sequence>MMKRYETSLKAWEGLNEDFILNKKWLHTFERGGALYSYDLVIGIDNPTIDPDIDFGRLFNYTRAKWTQLIKNYIDDEALFKIKGDIEIEEDNKNKSYNLAMGFTNNHKHGKSCLLSMVFCRRPGIDKPNITIFLRASEVTKRLLCDLLLFQRIGEYVYGDIPFTITVHFNQIFNDDTVLLMYNAHKDLGSLLSNSNTDRSKYMRLKLEEFLRKNPQDVKYKIHRRVVKVLRPDLMKYPITLVRDCKL</sequence>
<protein>
    <submittedName>
        <fullName evidence="1">Uncharacterized protein</fullName>
    </submittedName>
</protein>
<name>A0A8S5NBB6_9CAUD</name>
<evidence type="ECO:0000313" key="1">
    <source>
        <dbReference type="EMBL" id="DAD91544.1"/>
    </source>
</evidence>
<accession>A0A8S5NBB6</accession>
<organism evidence="1">
    <name type="scientific">Myoviridae sp. ctx322</name>
    <dbReference type="NCBI Taxonomy" id="2826711"/>
    <lineage>
        <taxon>Viruses</taxon>
        <taxon>Duplodnaviria</taxon>
        <taxon>Heunggongvirae</taxon>
        <taxon>Uroviricota</taxon>
        <taxon>Caudoviricetes</taxon>
    </lineage>
</organism>
<proteinExistence type="predicted"/>
<dbReference type="EMBL" id="BK015115">
    <property type="protein sequence ID" value="DAD91544.1"/>
    <property type="molecule type" value="Genomic_DNA"/>
</dbReference>